<dbReference type="RefSeq" id="WP_211970827.1">
    <property type="nucleotide sequence ID" value="NZ_CBFHAM010000058.1"/>
</dbReference>
<protein>
    <submittedName>
        <fullName evidence="2">Uncharacterized protein</fullName>
    </submittedName>
</protein>
<dbReference type="PROSITE" id="PS51257">
    <property type="entry name" value="PROKAR_LIPOPROTEIN"/>
    <property type="match status" value="1"/>
</dbReference>
<gene>
    <name evidence="2" type="ORF">KE626_00500</name>
</gene>
<evidence type="ECO:0000313" key="3">
    <source>
        <dbReference type="Proteomes" id="UP000676386"/>
    </source>
</evidence>
<name>A0ABS5IS38_9BACT</name>
<sequence length="254" mass="28459">MKNLTGSLLVALLLFYACKPAADKKNTAPSANGDSLALGKLPGTYTGDFGGAPIYIILNYANGKNVAGYNVHKGLRRNLRGEMTKENNTWILTLSEPGDHPFDGKFILTFDEQFNNAKGSWKPLNNSTLKEKNLALHRNAENTNENYAMTGNTFNFFLIDNSDSKSDLSFNEDGSCMLQLYEKINDTTYANQMLRIRGTYQKLNDSTLSISWEKNPHFKERTNQYKILLNRDQEDGSISTNGVQIDSLEFVMGL</sequence>
<reference evidence="2 3" key="1">
    <citation type="submission" date="2021-04" db="EMBL/GenBank/DDBJ databases">
        <title>Chitinophaga sp. nov., isolated from the rhizosphere soil.</title>
        <authorList>
            <person name="He S."/>
        </authorList>
    </citation>
    <scope>NUCLEOTIDE SEQUENCE [LARGE SCALE GENOMIC DNA]</scope>
    <source>
        <strain evidence="2 3">2R12</strain>
    </source>
</reference>
<organism evidence="2 3">
    <name type="scientific">Chitinophaga hostae</name>
    <dbReference type="NCBI Taxonomy" id="2831022"/>
    <lineage>
        <taxon>Bacteria</taxon>
        <taxon>Pseudomonadati</taxon>
        <taxon>Bacteroidota</taxon>
        <taxon>Chitinophagia</taxon>
        <taxon>Chitinophagales</taxon>
        <taxon>Chitinophagaceae</taxon>
        <taxon>Chitinophaga</taxon>
    </lineage>
</organism>
<feature type="signal peptide" evidence="1">
    <location>
        <begin position="1"/>
        <end position="21"/>
    </location>
</feature>
<feature type="chain" id="PRO_5046544076" evidence="1">
    <location>
        <begin position="22"/>
        <end position="254"/>
    </location>
</feature>
<accession>A0ABS5IS38</accession>
<dbReference type="EMBL" id="JAGTXB010000001">
    <property type="protein sequence ID" value="MBS0025777.1"/>
    <property type="molecule type" value="Genomic_DNA"/>
</dbReference>
<dbReference type="Proteomes" id="UP000676386">
    <property type="component" value="Unassembled WGS sequence"/>
</dbReference>
<evidence type="ECO:0000256" key="1">
    <source>
        <dbReference type="SAM" id="SignalP"/>
    </source>
</evidence>
<proteinExistence type="predicted"/>
<evidence type="ECO:0000313" key="2">
    <source>
        <dbReference type="EMBL" id="MBS0025777.1"/>
    </source>
</evidence>
<comment type="caution">
    <text evidence="2">The sequence shown here is derived from an EMBL/GenBank/DDBJ whole genome shotgun (WGS) entry which is preliminary data.</text>
</comment>
<keyword evidence="3" id="KW-1185">Reference proteome</keyword>
<keyword evidence="1" id="KW-0732">Signal</keyword>